<dbReference type="InterPro" id="IPR036890">
    <property type="entry name" value="HATPase_C_sf"/>
</dbReference>
<sequence>MLVTSSEEQVLHVKRLDLHGAIDTARGLEALPEAPVYVIDFSALEWTEPFGLLFFARKLRKFADSRKPSRCRAINYQEHGYAAHMGFFQSFGLGFGKDPGEALGSTRYVPITSMRIEDLEREAASDYVDVRDTIEARCASLATVLTHSEGGDLQHTLGYSLREIFRNVLEHSQADTIWYAAQYWPTKGLVELSILDEGIGVRQSLSRNPHLNIHDDEDALRYALLPGVSGVAFRGGPRQRRDEWANSGYGLFMTSQICARGGNFVICSGTSGIMLENGEQKSLAVDIAGTALRLQIHVPEIRALNEALEDLRKRGTSIAGELRHTVNLTASMSSRMLSKDFSQKG</sequence>
<organism evidence="1 2">
    <name type="scientific">Paraburkholderia ultramafica</name>
    <dbReference type="NCBI Taxonomy" id="1544867"/>
    <lineage>
        <taxon>Bacteria</taxon>
        <taxon>Pseudomonadati</taxon>
        <taxon>Pseudomonadota</taxon>
        <taxon>Betaproteobacteria</taxon>
        <taxon>Burkholderiales</taxon>
        <taxon>Burkholderiaceae</taxon>
        <taxon>Paraburkholderia</taxon>
    </lineage>
</organism>
<evidence type="ECO:0000313" key="1">
    <source>
        <dbReference type="EMBL" id="CAB3785923.1"/>
    </source>
</evidence>
<gene>
    <name evidence="1" type="ORF">LMG28614_02239</name>
</gene>
<keyword evidence="2" id="KW-1185">Reference proteome</keyword>
<proteinExistence type="predicted"/>
<dbReference type="EMBL" id="CADIKK010000008">
    <property type="protein sequence ID" value="CAB3785923.1"/>
    <property type="molecule type" value="Genomic_DNA"/>
</dbReference>
<dbReference type="SUPFAM" id="SSF55874">
    <property type="entry name" value="ATPase domain of HSP90 chaperone/DNA topoisomerase II/histidine kinase"/>
    <property type="match status" value="1"/>
</dbReference>
<evidence type="ECO:0000313" key="2">
    <source>
        <dbReference type="Proteomes" id="UP000494365"/>
    </source>
</evidence>
<name>A0A6S7BBX8_9BURK</name>
<dbReference type="AlphaFoldDB" id="A0A6S7BBX8"/>
<dbReference type="RefSeq" id="WP_175149562.1">
    <property type="nucleotide sequence ID" value="NZ_CADIKK010000008.1"/>
</dbReference>
<protein>
    <submittedName>
        <fullName evidence="1">Uncharacterized protein</fullName>
    </submittedName>
</protein>
<dbReference type="Proteomes" id="UP000494365">
    <property type="component" value="Unassembled WGS sequence"/>
</dbReference>
<dbReference type="Gene3D" id="3.30.565.10">
    <property type="entry name" value="Histidine kinase-like ATPase, C-terminal domain"/>
    <property type="match status" value="1"/>
</dbReference>
<accession>A0A6S7BBX8</accession>
<reference evidence="1 2" key="1">
    <citation type="submission" date="2020-04" db="EMBL/GenBank/DDBJ databases">
        <authorList>
            <person name="De Canck E."/>
        </authorList>
    </citation>
    <scope>NUCLEOTIDE SEQUENCE [LARGE SCALE GENOMIC DNA]</scope>
    <source>
        <strain evidence="1 2">LMG 28614</strain>
    </source>
</reference>